<dbReference type="InterPro" id="IPR003593">
    <property type="entry name" value="AAA+_ATPase"/>
</dbReference>
<evidence type="ECO:0000256" key="7">
    <source>
        <dbReference type="ARBA" id="ARBA00022840"/>
    </source>
</evidence>
<dbReference type="GO" id="GO:0005524">
    <property type="term" value="F:ATP binding"/>
    <property type="evidence" value="ECO:0007669"/>
    <property type="project" value="UniProtKB-KW"/>
</dbReference>
<keyword evidence="8" id="KW-1278">Translocase</keyword>
<keyword evidence="2" id="KW-0813">Transport</keyword>
<keyword evidence="9" id="KW-0472">Membrane</keyword>
<dbReference type="PROSITE" id="PS00211">
    <property type="entry name" value="ABC_TRANSPORTER_1"/>
    <property type="match status" value="1"/>
</dbReference>
<evidence type="ECO:0000256" key="8">
    <source>
        <dbReference type="ARBA" id="ARBA00022967"/>
    </source>
</evidence>
<dbReference type="RefSeq" id="WP_070019832.1">
    <property type="nucleotide sequence ID" value="NZ_LJGW01000434.1"/>
</dbReference>
<dbReference type="SUPFAM" id="SSF52540">
    <property type="entry name" value="P-loop containing nucleoside triphosphate hydrolases"/>
    <property type="match status" value="2"/>
</dbReference>
<dbReference type="InterPro" id="IPR027417">
    <property type="entry name" value="P-loop_NTPase"/>
</dbReference>
<comment type="subcellular location">
    <subcellularLocation>
        <location evidence="1">Cell membrane</location>
        <topology evidence="1">Peripheral membrane protein</topology>
    </subcellularLocation>
</comment>
<feature type="region of interest" description="Disordered" evidence="10">
    <location>
        <begin position="514"/>
        <end position="541"/>
    </location>
</feature>
<dbReference type="InterPro" id="IPR050107">
    <property type="entry name" value="ABC_carbohydrate_import_ATPase"/>
</dbReference>
<keyword evidence="4" id="KW-0762">Sugar transport</keyword>
<evidence type="ECO:0000256" key="3">
    <source>
        <dbReference type="ARBA" id="ARBA00022475"/>
    </source>
</evidence>
<keyword evidence="13" id="KW-1185">Reference proteome</keyword>
<dbReference type="AlphaFoldDB" id="A0A1E7KW39"/>
<dbReference type="PROSITE" id="PS50893">
    <property type="entry name" value="ABC_TRANSPORTER_2"/>
    <property type="match status" value="2"/>
</dbReference>
<name>A0A1E7KW39_9ACTN</name>
<keyword evidence="7 12" id="KW-0067">ATP-binding</keyword>
<dbReference type="Pfam" id="PF00005">
    <property type="entry name" value="ABC_tran"/>
    <property type="match status" value="2"/>
</dbReference>
<evidence type="ECO:0000256" key="5">
    <source>
        <dbReference type="ARBA" id="ARBA00022737"/>
    </source>
</evidence>
<proteinExistence type="predicted"/>
<dbReference type="Gene3D" id="3.40.50.300">
    <property type="entry name" value="P-loop containing nucleotide triphosphate hydrolases"/>
    <property type="match status" value="2"/>
</dbReference>
<evidence type="ECO:0000256" key="2">
    <source>
        <dbReference type="ARBA" id="ARBA00022448"/>
    </source>
</evidence>
<accession>A0A1E7KW39</accession>
<dbReference type="CDD" id="cd03216">
    <property type="entry name" value="ABC_Carb_Monos_I"/>
    <property type="match status" value="1"/>
</dbReference>
<gene>
    <name evidence="12" type="ORF">AN218_27515</name>
</gene>
<keyword evidence="3" id="KW-1003">Cell membrane</keyword>
<evidence type="ECO:0000256" key="4">
    <source>
        <dbReference type="ARBA" id="ARBA00022597"/>
    </source>
</evidence>
<dbReference type="PATRIC" id="fig|518642.10.peg.6359"/>
<dbReference type="InterPro" id="IPR017871">
    <property type="entry name" value="ABC_transporter-like_CS"/>
</dbReference>
<keyword evidence="6" id="KW-0547">Nucleotide-binding</keyword>
<dbReference type="GO" id="GO:0005886">
    <property type="term" value="C:plasma membrane"/>
    <property type="evidence" value="ECO:0007669"/>
    <property type="project" value="UniProtKB-SubCell"/>
</dbReference>
<feature type="domain" description="ABC transporter" evidence="11">
    <location>
        <begin position="18"/>
        <end position="259"/>
    </location>
</feature>
<reference evidence="12 13" key="1">
    <citation type="journal article" date="2016" name="Front. Microbiol.">
        <title>Comparative Genomics Analysis of Streptomyces Species Reveals Their Adaptation to the Marine Environment and Their Diversity at the Genomic Level.</title>
        <authorList>
            <person name="Tian X."/>
            <person name="Zhang Z."/>
            <person name="Yang T."/>
            <person name="Chen M."/>
            <person name="Li J."/>
            <person name="Chen F."/>
            <person name="Yang J."/>
            <person name="Li W."/>
            <person name="Zhang B."/>
            <person name="Zhang Z."/>
            <person name="Wu J."/>
            <person name="Zhang C."/>
            <person name="Long L."/>
            <person name="Xiao J."/>
        </authorList>
    </citation>
    <scope>NUCLEOTIDE SEQUENCE [LARGE SCALE GENOMIC DNA]</scope>
    <source>
        <strain evidence="12 13">SCSIO 10429</strain>
    </source>
</reference>
<dbReference type="Proteomes" id="UP000176005">
    <property type="component" value="Unassembled WGS sequence"/>
</dbReference>
<protein>
    <submittedName>
        <fullName evidence="12">D-ribose transporter ATP-binding protein</fullName>
    </submittedName>
</protein>
<evidence type="ECO:0000313" key="13">
    <source>
        <dbReference type="Proteomes" id="UP000176005"/>
    </source>
</evidence>
<keyword evidence="5" id="KW-0677">Repeat</keyword>
<dbReference type="EMBL" id="LJGW01000434">
    <property type="protein sequence ID" value="OEV08151.1"/>
    <property type="molecule type" value="Genomic_DNA"/>
</dbReference>
<organism evidence="12 13">
    <name type="scientific">Streptomyces nanshensis</name>
    <dbReference type="NCBI Taxonomy" id="518642"/>
    <lineage>
        <taxon>Bacteria</taxon>
        <taxon>Bacillati</taxon>
        <taxon>Actinomycetota</taxon>
        <taxon>Actinomycetes</taxon>
        <taxon>Kitasatosporales</taxon>
        <taxon>Streptomycetaceae</taxon>
        <taxon>Streptomyces</taxon>
    </lineage>
</organism>
<dbReference type="InterPro" id="IPR003439">
    <property type="entry name" value="ABC_transporter-like_ATP-bd"/>
</dbReference>
<sequence>MESGHSDVTGNGEPPPLLQVRGVAKSFPGVRALQEMRLDLRHGEVLALVGENGAGKSTLMKLLSGIHAPDAGEFLMDGEPVRIEGPRHAQRLGISIIHQEFNLMPDLTVAQNIFIGREPRRGPLLDERALDARARELIERLELPLEPRRRVGTLTVAQQQMVEIAKALSYDARVLIMDEPTAALNDGEVRVLHELIRRFTTGGGPDGRGTGVIYISHRMEELKAVADRITVIRDGRYVETLAAADTPMREVISRMVGRELDGGAGPQGVREDRETALTVTGLSTKDLLRDVSLELKRGEILGLAGLMGAGRTELARALVGADPVTSGTVALDGREVRIGNPADAARHGIGYLSEDRKNFGLLLEQDVATNIGIGSMKQRFQRAGFVKAREMRARSEEFIDKLRIRTPSAGQTVKHLSGGNQQKVVIAKWLLKDCDVLIFDEPTRGIDVGAKEEIHRLLDELAAQGKSVIVISSELPEVLRMSHRIVVMCEGRVTGELSADEATQEAVMHYATLRPAPAGTGGADPAQPPAPEDGTSQEMVR</sequence>
<dbReference type="SMART" id="SM00382">
    <property type="entry name" value="AAA"/>
    <property type="match status" value="2"/>
</dbReference>
<evidence type="ECO:0000256" key="9">
    <source>
        <dbReference type="ARBA" id="ARBA00023136"/>
    </source>
</evidence>
<dbReference type="PANTHER" id="PTHR43790:SF3">
    <property type="entry name" value="D-ALLOSE IMPORT ATP-BINDING PROTEIN ALSA-RELATED"/>
    <property type="match status" value="1"/>
</dbReference>
<evidence type="ECO:0000313" key="12">
    <source>
        <dbReference type="EMBL" id="OEV08151.1"/>
    </source>
</evidence>
<dbReference type="FunFam" id="3.40.50.300:FF:000127">
    <property type="entry name" value="Ribose import ATP-binding protein RbsA"/>
    <property type="match status" value="1"/>
</dbReference>
<evidence type="ECO:0000256" key="1">
    <source>
        <dbReference type="ARBA" id="ARBA00004202"/>
    </source>
</evidence>
<comment type="caution">
    <text evidence="12">The sequence shown here is derived from an EMBL/GenBank/DDBJ whole genome shotgun (WGS) entry which is preliminary data.</text>
</comment>
<evidence type="ECO:0000259" key="11">
    <source>
        <dbReference type="PROSITE" id="PS50893"/>
    </source>
</evidence>
<dbReference type="CDD" id="cd03215">
    <property type="entry name" value="ABC_Carb_Monos_II"/>
    <property type="match status" value="1"/>
</dbReference>
<evidence type="ECO:0000256" key="6">
    <source>
        <dbReference type="ARBA" id="ARBA00022741"/>
    </source>
</evidence>
<dbReference type="GO" id="GO:0016887">
    <property type="term" value="F:ATP hydrolysis activity"/>
    <property type="evidence" value="ECO:0007669"/>
    <property type="project" value="InterPro"/>
</dbReference>
<feature type="domain" description="ABC transporter" evidence="11">
    <location>
        <begin position="272"/>
        <end position="515"/>
    </location>
</feature>
<evidence type="ECO:0000256" key="10">
    <source>
        <dbReference type="SAM" id="MobiDB-lite"/>
    </source>
</evidence>
<dbReference type="PANTHER" id="PTHR43790">
    <property type="entry name" value="CARBOHYDRATE TRANSPORT ATP-BINDING PROTEIN MG119-RELATED"/>
    <property type="match status" value="1"/>
</dbReference>